<feature type="compositionally biased region" description="Low complexity" evidence="1">
    <location>
        <begin position="1"/>
        <end position="21"/>
    </location>
</feature>
<feature type="region of interest" description="Disordered" evidence="1">
    <location>
        <begin position="1"/>
        <end position="35"/>
    </location>
</feature>
<feature type="compositionally biased region" description="Polar residues" evidence="1">
    <location>
        <begin position="383"/>
        <end position="405"/>
    </location>
</feature>
<reference evidence="3" key="1">
    <citation type="journal article" date="2014" name="Proc. Natl. Acad. Sci. U.S.A.">
        <title>Extensive sampling of basidiomycete genomes demonstrates inadequacy of the white-rot/brown-rot paradigm for wood decay fungi.</title>
        <authorList>
            <person name="Riley R."/>
            <person name="Salamov A.A."/>
            <person name="Brown D.W."/>
            <person name="Nagy L.G."/>
            <person name="Floudas D."/>
            <person name="Held B.W."/>
            <person name="Levasseur A."/>
            <person name="Lombard V."/>
            <person name="Morin E."/>
            <person name="Otillar R."/>
            <person name="Lindquist E.A."/>
            <person name="Sun H."/>
            <person name="LaButti K.M."/>
            <person name="Schmutz J."/>
            <person name="Jabbour D."/>
            <person name="Luo H."/>
            <person name="Baker S.E."/>
            <person name="Pisabarro A.G."/>
            <person name="Walton J.D."/>
            <person name="Blanchette R.A."/>
            <person name="Henrissat B."/>
            <person name="Martin F."/>
            <person name="Cullen D."/>
            <person name="Hibbett D.S."/>
            <person name="Grigoriev I.V."/>
        </authorList>
    </citation>
    <scope>NUCLEOTIDE SEQUENCE [LARGE SCALE GENOMIC DNA]</scope>
    <source>
        <strain evidence="3">MUCL 33604</strain>
    </source>
</reference>
<proteinExistence type="predicted"/>
<feature type="region of interest" description="Disordered" evidence="1">
    <location>
        <begin position="377"/>
        <end position="405"/>
    </location>
</feature>
<organism evidence="2 3">
    <name type="scientific">Jaapia argillacea MUCL 33604</name>
    <dbReference type="NCBI Taxonomy" id="933084"/>
    <lineage>
        <taxon>Eukaryota</taxon>
        <taxon>Fungi</taxon>
        <taxon>Dikarya</taxon>
        <taxon>Basidiomycota</taxon>
        <taxon>Agaricomycotina</taxon>
        <taxon>Agaricomycetes</taxon>
        <taxon>Agaricomycetidae</taxon>
        <taxon>Jaapiales</taxon>
        <taxon>Jaapiaceae</taxon>
        <taxon>Jaapia</taxon>
    </lineage>
</organism>
<evidence type="ECO:0000256" key="1">
    <source>
        <dbReference type="SAM" id="MobiDB-lite"/>
    </source>
</evidence>
<dbReference type="OrthoDB" id="2930792at2759"/>
<dbReference type="Proteomes" id="UP000027265">
    <property type="component" value="Unassembled WGS sequence"/>
</dbReference>
<feature type="compositionally biased region" description="Basic and acidic residues" evidence="1">
    <location>
        <begin position="307"/>
        <end position="317"/>
    </location>
</feature>
<feature type="region of interest" description="Disordered" evidence="1">
    <location>
        <begin position="302"/>
        <end position="337"/>
    </location>
</feature>
<dbReference type="AlphaFoldDB" id="A0A067Q740"/>
<gene>
    <name evidence="2" type="ORF">JAAARDRAFT_190662</name>
</gene>
<keyword evidence="3" id="KW-1185">Reference proteome</keyword>
<name>A0A067Q740_9AGAM</name>
<protein>
    <submittedName>
        <fullName evidence="2">Uncharacterized protein</fullName>
    </submittedName>
</protein>
<sequence length="405" mass="45502">MVASSRSSLGSGSLVDLSSDNLDVDSDNHGPEEPMSSPALKSIFVFWINPTATLNAHLRPELTDAEIAMVESLPVNRYVGFLNRIDGIPFDDDPFLACRLYFVTQGLQPTDHNRLLDSTMGVPIWPTTDHPLGREPLRLTNPLPWSDCYLHTTVSVHLRILAAEFFKSNIPARMPLSESLRLMSIQAEDLERQKTLSESRAVQVPKVAEQHNDQPVLQTIPTHEEQPRYESDDPQDDIGDILLAMMTTNTRDSKLPMVDASYDLSLLTEVPDPRGFFEDQKALKLLHADILRRREALEAEEDAQWAQEKKAEAERQDAASAPSPSHPPRKTRYNLRDIFSKPRIIPDSAMTESLRDSPATVPRRRLKFWQFISHTREGKASYDSMTPSSSGKRGQSSAPVLSRSI</sequence>
<dbReference type="STRING" id="933084.A0A067Q740"/>
<accession>A0A067Q740</accession>
<evidence type="ECO:0000313" key="2">
    <source>
        <dbReference type="EMBL" id="KDQ61955.1"/>
    </source>
</evidence>
<dbReference type="InParanoid" id="A0A067Q740"/>
<dbReference type="HOGENOM" id="CLU_047733_0_0_1"/>
<evidence type="ECO:0000313" key="3">
    <source>
        <dbReference type="Proteomes" id="UP000027265"/>
    </source>
</evidence>
<dbReference type="EMBL" id="KL197712">
    <property type="protein sequence ID" value="KDQ61955.1"/>
    <property type="molecule type" value="Genomic_DNA"/>
</dbReference>